<keyword evidence="8" id="KW-1185">Reference proteome</keyword>
<evidence type="ECO:0000313" key="8">
    <source>
        <dbReference type="Proteomes" id="UP000697995"/>
    </source>
</evidence>
<evidence type="ECO:0008006" key="9">
    <source>
        <dbReference type="Google" id="ProtNLM"/>
    </source>
</evidence>
<feature type="domain" description="Transposase IS66 zinc-finger binding" evidence="4">
    <location>
        <begin position="108"/>
        <end position="152"/>
    </location>
</feature>
<evidence type="ECO:0000256" key="2">
    <source>
        <dbReference type="SAM" id="MobiDB-lite"/>
    </source>
</evidence>
<evidence type="ECO:0000256" key="1">
    <source>
        <dbReference type="SAM" id="Coils"/>
    </source>
</evidence>
<feature type="domain" description="Transposase IS66 central" evidence="3">
    <location>
        <begin position="169"/>
        <end position="457"/>
    </location>
</feature>
<evidence type="ECO:0000259" key="6">
    <source>
        <dbReference type="Pfam" id="PF13817"/>
    </source>
</evidence>
<dbReference type="PANTHER" id="PTHR33678">
    <property type="entry name" value="BLL1576 PROTEIN"/>
    <property type="match status" value="1"/>
</dbReference>
<evidence type="ECO:0000259" key="3">
    <source>
        <dbReference type="Pfam" id="PF03050"/>
    </source>
</evidence>
<dbReference type="InterPro" id="IPR004291">
    <property type="entry name" value="Transposase_IS66_central"/>
</dbReference>
<organism evidence="7 8">
    <name type="scientific">Paracraurococcus ruber</name>
    <dbReference type="NCBI Taxonomy" id="77675"/>
    <lineage>
        <taxon>Bacteria</taxon>
        <taxon>Pseudomonadati</taxon>
        <taxon>Pseudomonadota</taxon>
        <taxon>Alphaproteobacteria</taxon>
        <taxon>Acetobacterales</taxon>
        <taxon>Roseomonadaceae</taxon>
        <taxon>Paracraurococcus</taxon>
    </lineage>
</organism>
<evidence type="ECO:0000259" key="4">
    <source>
        <dbReference type="Pfam" id="PF13005"/>
    </source>
</evidence>
<dbReference type="InterPro" id="IPR024463">
    <property type="entry name" value="Transposase_TnpC_homeodom"/>
</dbReference>
<feature type="domain" description="Transposase IS66 C-terminal" evidence="6">
    <location>
        <begin position="464"/>
        <end position="503"/>
    </location>
</feature>
<sequence length="514" mass="56883">MDHADSCDDDAGGGDVAELRAALAAAEARIAALEQIIHDLRRARFGQSAERVDPGQLALALSGVAAVPPASNDNPAPRGRKPHAERCRNRGRLPAHLERIEQVLDLADRRCPCCREEMRRIGEDRGERLDVVPAQLRVLVTIRPRYACRRCEEAGVHQQPAPARVVTGGLPTEALLVQVLVAKYGDGIPLHRQCQILARQGIQFDRATLCDWVGQACWWLRPLRDLILAHVVGHARVFADDTPLPTLERGLGRTRVGRLWCYAADDRASLGRGPPAVAYVYATDRKATRPAAHLAGFSGTLQVDGYRGFRTVAARRRGGSVTLAFCWSHLRRRFHKVHAHNASPVAAEALLRIGALYGIEREIRRTLPEHRRTVRQARSKPLVQDLHRWLEAKLDQVSQGSALAGAIRYGLRHWEGLCRYLEDGQLEMDTNSLEREIRPVAKTRRAALFAGSEGGGDNWAIATTLVRTAILNGVNPQAWLTDVLQRMVRGEVSSKALHTLLPWSWRDAQGAQAA</sequence>
<dbReference type="Proteomes" id="UP000697995">
    <property type="component" value="Unassembled WGS sequence"/>
</dbReference>
<evidence type="ECO:0000313" key="7">
    <source>
        <dbReference type="EMBL" id="MBK1662515.1"/>
    </source>
</evidence>
<dbReference type="Pfam" id="PF13005">
    <property type="entry name" value="zf-IS66"/>
    <property type="match status" value="1"/>
</dbReference>
<dbReference type="PANTHER" id="PTHR33678:SF1">
    <property type="entry name" value="BLL1576 PROTEIN"/>
    <property type="match status" value="1"/>
</dbReference>
<proteinExistence type="predicted"/>
<dbReference type="RefSeq" id="WP_133223478.1">
    <property type="nucleotide sequence ID" value="NZ_NRSG01000595.1"/>
</dbReference>
<accession>A0ABS1D7P8</accession>
<dbReference type="InterPro" id="IPR052344">
    <property type="entry name" value="Transposase-related"/>
</dbReference>
<dbReference type="NCBIfam" id="NF033517">
    <property type="entry name" value="transpos_IS66"/>
    <property type="match status" value="1"/>
</dbReference>
<feature type="coiled-coil region" evidence="1">
    <location>
        <begin position="16"/>
        <end position="43"/>
    </location>
</feature>
<reference evidence="7 8" key="1">
    <citation type="journal article" date="2020" name="Microorganisms">
        <title>Osmotic Adaptation and Compatible Solute Biosynthesis of Phototrophic Bacteria as Revealed from Genome Analyses.</title>
        <authorList>
            <person name="Imhoff J.F."/>
            <person name="Rahn T."/>
            <person name="Kunzel S."/>
            <person name="Keller A."/>
            <person name="Neulinger S.C."/>
        </authorList>
    </citation>
    <scope>NUCLEOTIDE SEQUENCE [LARGE SCALE GENOMIC DNA]</scope>
    <source>
        <strain evidence="7 8">DSM 15382</strain>
    </source>
</reference>
<dbReference type="InterPro" id="IPR024474">
    <property type="entry name" value="Znf_dom_IS66"/>
</dbReference>
<protein>
    <recommendedName>
        <fullName evidence="9">Transposase</fullName>
    </recommendedName>
</protein>
<name>A0ABS1D7P8_9PROT</name>
<dbReference type="EMBL" id="NRSG01000595">
    <property type="protein sequence ID" value="MBK1662515.1"/>
    <property type="molecule type" value="Genomic_DNA"/>
</dbReference>
<keyword evidence="1" id="KW-0175">Coiled coil</keyword>
<comment type="caution">
    <text evidence="7">The sequence shown here is derived from an EMBL/GenBank/DDBJ whole genome shotgun (WGS) entry which is preliminary data.</text>
</comment>
<dbReference type="InterPro" id="IPR039552">
    <property type="entry name" value="IS66_C"/>
</dbReference>
<dbReference type="Pfam" id="PF03050">
    <property type="entry name" value="DDE_Tnp_IS66"/>
    <property type="match status" value="1"/>
</dbReference>
<evidence type="ECO:0000259" key="5">
    <source>
        <dbReference type="Pfam" id="PF13007"/>
    </source>
</evidence>
<dbReference type="Pfam" id="PF13007">
    <property type="entry name" value="LZ_Tnp_IS66"/>
    <property type="match status" value="1"/>
</dbReference>
<feature type="region of interest" description="Disordered" evidence="2">
    <location>
        <begin position="68"/>
        <end position="87"/>
    </location>
</feature>
<feature type="domain" description="Transposase TnpC homeodomain" evidence="5">
    <location>
        <begin position="33"/>
        <end position="101"/>
    </location>
</feature>
<dbReference type="Pfam" id="PF13817">
    <property type="entry name" value="DDE_Tnp_IS66_C"/>
    <property type="match status" value="1"/>
</dbReference>
<gene>
    <name evidence="7" type="ORF">CKO45_30515</name>
</gene>